<accession>A0ABR2MZF5</accession>
<keyword evidence="2" id="KW-1185">Reference proteome</keyword>
<dbReference type="EMBL" id="JBBWWR010000003">
    <property type="protein sequence ID" value="KAK8969570.1"/>
    <property type="molecule type" value="Genomic_DNA"/>
</dbReference>
<organism evidence="1 2">
    <name type="scientific">Platanthera guangdongensis</name>
    <dbReference type="NCBI Taxonomy" id="2320717"/>
    <lineage>
        <taxon>Eukaryota</taxon>
        <taxon>Viridiplantae</taxon>
        <taxon>Streptophyta</taxon>
        <taxon>Embryophyta</taxon>
        <taxon>Tracheophyta</taxon>
        <taxon>Spermatophyta</taxon>
        <taxon>Magnoliopsida</taxon>
        <taxon>Liliopsida</taxon>
        <taxon>Asparagales</taxon>
        <taxon>Orchidaceae</taxon>
        <taxon>Orchidoideae</taxon>
        <taxon>Orchideae</taxon>
        <taxon>Orchidinae</taxon>
        <taxon>Platanthera</taxon>
    </lineage>
</organism>
<gene>
    <name evidence="1" type="ORF">KSP40_PGU020798</name>
</gene>
<protein>
    <submittedName>
        <fullName evidence="1">Uncharacterized protein</fullName>
    </submittedName>
</protein>
<dbReference type="Proteomes" id="UP001412067">
    <property type="component" value="Unassembled WGS sequence"/>
</dbReference>
<sequence length="67" mass="7660">MQCISTRARISVQVLMQSQPLDVLHCTVDDIKDEGEAWLKKIAEEWELIMPEEGIIHTEKANGQKKP</sequence>
<name>A0ABR2MZF5_9ASPA</name>
<evidence type="ECO:0000313" key="1">
    <source>
        <dbReference type="EMBL" id="KAK8969570.1"/>
    </source>
</evidence>
<reference evidence="1 2" key="1">
    <citation type="journal article" date="2022" name="Nat. Plants">
        <title>Genomes of leafy and leafless Platanthera orchids illuminate the evolution of mycoheterotrophy.</title>
        <authorList>
            <person name="Li M.H."/>
            <person name="Liu K.W."/>
            <person name="Li Z."/>
            <person name="Lu H.C."/>
            <person name="Ye Q.L."/>
            <person name="Zhang D."/>
            <person name="Wang J.Y."/>
            <person name="Li Y.F."/>
            <person name="Zhong Z.M."/>
            <person name="Liu X."/>
            <person name="Yu X."/>
            <person name="Liu D.K."/>
            <person name="Tu X.D."/>
            <person name="Liu B."/>
            <person name="Hao Y."/>
            <person name="Liao X.Y."/>
            <person name="Jiang Y.T."/>
            <person name="Sun W.H."/>
            <person name="Chen J."/>
            <person name="Chen Y.Q."/>
            <person name="Ai Y."/>
            <person name="Zhai J.W."/>
            <person name="Wu S.S."/>
            <person name="Zhou Z."/>
            <person name="Hsiao Y.Y."/>
            <person name="Wu W.L."/>
            <person name="Chen Y.Y."/>
            <person name="Lin Y.F."/>
            <person name="Hsu J.L."/>
            <person name="Li C.Y."/>
            <person name="Wang Z.W."/>
            <person name="Zhao X."/>
            <person name="Zhong W.Y."/>
            <person name="Ma X.K."/>
            <person name="Ma L."/>
            <person name="Huang J."/>
            <person name="Chen G.Z."/>
            <person name="Huang M.Z."/>
            <person name="Huang L."/>
            <person name="Peng D.H."/>
            <person name="Luo Y.B."/>
            <person name="Zou S.Q."/>
            <person name="Chen S.P."/>
            <person name="Lan S."/>
            <person name="Tsai W.C."/>
            <person name="Van de Peer Y."/>
            <person name="Liu Z.J."/>
        </authorList>
    </citation>
    <scope>NUCLEOTIDE SEQUENCE [LARGE SCALE GENOMIC DNA]</scope>
    <source>
        <strain evidence="1">Lor288</strain>
    </source>
</reference>
<evidence type="ECO:0000313" key="2">
    <source>
        <dbReference type="Proteomes" id="UP001412067"/>
    </source>
</evidence>
<comment type="caution">
    <text evidence="1">The sequence shown here is derived from an EMBL/GenBank/DDBJ whole genome shotgun (WGS) entry which is preliminary data.</text>
</comment>
<proteinExistence type="predicted"/>